<evidence type="ECO:0000313" key="3">
    <source>
        <dbReference type="Proteomes" id="UP000028501"/>
    </source>
</evidence>
<organism evidence="2 3">
    <name type="scientific">Archaeoglobus fulgidus DSM 8774</name>
    <dbReference type="NCBI Taxonomy" id="1344584"/>
    <lineage>
        <taxon>Archaea</taxon>
        <taxon>Methanobacteriati</taxon>
        <taxon>Methanobacteriota</taxon>
        <taxon>Archaeoglobi</taxon>
        <taxon>Archaeoglobales</taxon>
        <taxon>Archaeoglobaceae</taxon>
        <taxon>Archaeoglobus</taxon>
    </lineage>
</organism>
<dbReference type="KEGG" id="afg:AFULGI_00010070"/>
<dbReference type="AlphaFoldDB" id="A0A075WDM3"/>
<dbReference type="InterPro" id="IPR032466">
    <property type="entry name" value="Metal_Hydrolase"/>
</dbReference>
<gene>
    <name evidence="2" type="ORF">AFULGI_00010070</name>
</gene>
<dbReference type="Proteomes" id="UP000028501">
    <property type="component" value="Chromosome"/>
</dbReference>
<feature type="domain" description="Amidohydrolase-related" evidence="1">
    <location>
        <begin position="24"/>
        <end position="195"/>
    </location>
</feature>
<dbReference type="PANTHER" id="PTHR43135">
    <property type="entry name" value="ALPHA-D-RIBOSE 1-METHYLPHOSPHONATE 5-TRIPHOSPHATE DIPHOSPHATASE"/>
    <property type="match status" value="1"/>
</dbReference>
<dbReference type="HOGENOM" id="CLU_1154303_0_0_2"/>
<protein>
    <submittedName>
        <fullName evidence="2">Imidazolonepropionase</fullName>
    </submittedName>
</protein>
<dbReference type="GO" id="GO:0016787">
    <property type="term" value="F:hydrolase activity"/>
    <property type="evidence" value="ECO:0007669"/>
    <property type="project" value="InterPro"/>
</dbReference>
<dbReference type="GeneID" id="24794519"/>
<sequence>MASGYPLSQTFGHGDIHFLPPELADARTSKIKVPFQSLLCDGEDEFRKGARYVLREGVDFIKIFVTGGVASQKDKPEFPQMTRGEIAAVVEEARRAGRLVHAHAESSEGYINAVEEGVKTLAHGMDLNQDAINLSVEKDVTLIPTLSIVDVALKFGPSNNLPEWMLEKLKEVHEIHAESIKRAYRERVRLATGTDFFIGAKEVQLYGLNSLEIKLLVGLGVKPMDALKAVIKEGEIVKQS</sequence>
<dbReference type="EMBL" id="CP006577">
    <property type="protein sequence ID" value="AIG97792.1"/>
    <property type="molecule type" value="Genomic_DNA"/>
</dbReference>
<dbReference type="PANTHER" id="PTHR43135:SF3">
    <property type="entry name" value="ALPHA-D-RIBOSE 1-METHYLPHOSPHONATE 5-TRIPHOSPHATE DIPHOSPHATASE"/>
    <property type="match status" value="1"/>
</dbReference>
<accession>A0A075WDM3</accession>
<dbReference type="RefSeq" id="WP_010878421.1">
    <property type="nucleotide sequence ID" value="NZ_CP006577.1"/>
</dbReference>
<proteinExistence type="predicted"/>
<reference evidence="2 3" key="1">
    <citation type="submission" date="2013-07" db="EMBL/GenBank/DDBJ databases">
        <title>Genome of Archaeoglobus fulgidus.</title>
        <authorList>
            <person name="Fiebig A."/>
            <person name="Birkeland N.-K."/>
        </authorList>
    </citation>
    <scope>NUCLEOTIDE SEQUENCE [LARGE SCALE GENOMIC DNA]</scope>
    <source>
        <strain evidence="2 3">DSM 8774</strain>
    </source>
</reference>
<dbReference type="InterPro" id="IPR006680">
    <property type="entry name" value="Amidohydro-rel"/>
</dbReference>
<dbReference type="Pfam" id="PF01979">
    <property type="entry name" value="Amidohydro_1"/>
    <property type="match status" value="1"/>
</dbReference>
<evidence type="ECO:0000259" key="1">
    <source>
        <dbReference type="Pfam" id="PF01979"/>
    </source>
</evidence>
<name>A0A075WDM3_ARCFL</name>
<dbReference type="Gene3D" id="3.20.20.140">
    <property type="entry name" value="Metal-dependent hydrolases"/>
    <property type="match status" value="1"/>
</dbReference>
<dbReference type="InterPro" id="IPR051781">
    <property type="entry name" value="Metallo-dep_Hydrolase"/>
</dbReference>
<evidence type="ECO:0000313" key="2">
    <source>
        <dbReference type="EMBL" id="AIG97792.1"/>
    </source>
</evidence>
<dbReference type="SUPFAM" id="SSF51556">
    <property type="entry name" value="Metallo-dependent hydrolases"/>
    <property type="match status" value="1"/>
</dbReference>